<feature type="transmembrane region" description="Helical" evidence="1">
    <location>
        <begin position="240"/>
        <end position="263"/>
    </location>
</feature>
<feature type="transmembrane region" description="Helical" evidence="1">
    <location>
        <begin position="126"/>
        <end position="142"/>
    </location>
</feature>
<dbReference type="OrthoDB" id="2388539at2"/>
<gene>
    <name evidence="3" type="ORF">FMM08_05090</name>
</gene>
<dbReference type="AlphaFoldDB" id="A0A5C8ZJ14"/>
<feature type="transmembrane region" description="Helical" evidence="1">
    <location>
        <begin position="70"/>
        <end position="90"/>
    </location>
</feature>
<evidence type="ECO:0000313" key="4">
    <source>
        <dbReference type="Proteomes" id="UP000321234"/>
    </source>
</evidence>
<feature type="transmembrane region" description="Helical" evidence="1">
    <location>
        <begin position="342"/>
        <end position="365"/>
    </location>
</feature>
<reference evidence="3 4" key="1">
    <citation type="submission" date="2019-07" db="EMBL/GenBank/DDBJ databases">
        <title>Quadrisphaera sp. strain DD2A genome sequencing and assembly.</title>
        <authorList>
            <person name="Kim I."/>
        </authorList>
    </citation>
    <scope>NUCLEOTIDE SEQUENCE [LARGE SCALE GENOMIC DNA]</scope>
    <source>
        <strain evidence="3 4">DD2A</strain>
    </source>
</reference>
<feature type="transmembrane region" description="Helical" evidence="1">
    <location>
        <begin position="275"/>
        <end position="296"/>
    </location>
</feature>
<dbReference type="EMBL" id="VKAC01000002">
    <property type="protein sequence ID" value="TXR57594.1"/>
    <property type="molecule type" value="Genomic_DNA"/>
</dbReference>
<dbReference type="InterPro" id="IPR052529">
    <property type="entry name" value="Bact_Transport_Assoc"/>
</dbReference>
<keyword evidence="1" id="KW-1133">Transmembrane helix</keyword>
<comment type="caution">
    <text evidence="3">The sequence shown here is derived from an EMBL/GenBank/DDBJ whole genome shotgun (WGS) entry which is preliminary data.</text>
</comment>
<dbReference type="Pfam" id="PF04235">
    <property type="entry name" value="DUF418"/>
    <property type="match status" value="1"/>
</dbReference>
<feature type="domain" description="DUF418" evidence="2">
    <location>
        <begin position="223"/>
        <end position="384"/>
    </location>
</feature>
<keyword evidence="1" id="KW-0472">Membrane</keyword>
<accession>A0A5C8ZJ14</accession>
<feature type="transmembrane region" description="Helical" evidence="1">
    <location>
        <begin position="317"/>
        <end position="336"/>
    </location>
</feature>
<dbReference type="InterPro" id="IPR007349">
    <property type="entry name" value="DUF418"/>
</dbReference>
<evidence type="ECO:0000259" key="2">
    <source>
        <dbReference type="Pfam" id="PF04235"/>
    </source>
</evidence>
<proteinExistence type="predicted"/>
<feature type="transmembrane region" description="Helical" evidence="1">
    <location>
        <begin position="149"/>
        <end position="166"/>
    </location>
</feature>
<evidence type="ECO:0000313" key="3">
    <source>
        <dbReference type="EMBL" id="TXR57594.1"/>
    </source>
</evidence>
<dbReference type="PANTHER" id="PTHR30590">
    <property type="entry name" value="INNER MEMBRANE PROTEIN"/>
    <property type="match status" value="1"/>
</dbReference>
<name>A0A5C8ZJ14_9ACTN</name>
<keyword evidence="1" id="KW-0812">Transmembrane</keyword>
<keyword evidence="4" id="KW-1185">Reference proteome</keyword>
<dbReference type="PANTHER" id="PTHR30590:SF2">
    <property type="entry name" value="INNER MEMBRANE PROTEIN"/>
    <property type="match status" value="1"/>
</dbReference>
<dbReference type="Proteomes" id="UP000321234">
    <property type="component" value="Unassembled WGS sequence"/>
</dbReference>
<evidence type="ECO:0000256" key="1">
    <source>
        <dbReference type="SAM" id="Phobius"/>
    </source>
</evidence>
<feature type="transmembrane region" description="Helical" evidence="1">
    <location>
        <begin position="197"/>
        <end position="220"/>
    </location>
</feature>
<sequence>MDAVSSPLPTAERSLAPDLARGLALLGIALANAPVHLSGLALGPGGRPVEAGPADRAVDAVIGLFVDNRAFPMFTALFAFGLAVMARRAWTRGAPWPQTRGVLLRRCSWLAVFGLVHALLLFDGDILLTYGLLGLAVVALWLRASLRALLWWGGASLLVFAAFSALDGTSVAGGDDALFGLSAQTYLGGLGMRAVSVGGLVVMAPLLVLYLLPPAVLGLLAERRGVLTHPGQHLPLLRRVAVVGFAVSVAGALPLVAASLQVVSWPGWADALAGALHGLTGLAGAMAFLAGVAWIVAVRRPSGVLAGALVAVGRRSLTCYLLQSLVMAPLLAPWGLGLGAGTGTAVVSAVAVATYLLTVVVAVALERAGRPGPAEALLRRLTYGPRRERVADTGAAVRPVGQDAGTTGS</sequence>
<organism evidence="3 4">
    <name type="scientific">Quadrisphaera setariae</name>
    <dbReference type="NCBI Taxonomy" id="2593304"/>
    <lineage>
        <taxon>Bacteria</taxon>
        <taxon>Bacillati</taxon>
        <taxon>Actinomycetota</taxon>
        <taxon>Actinomycetes</taxon>
        <taxon>Kineosporiales</taxon>
        <taxon>Kineosporiaceae</taxon>
        <taxon>Quadrisphaera</taxon>
    </lineage>
</organism>
<feature type="transmembrane region" description="Helical" evidence="1">
    <location>
        <begin position="102"/>
        <end position="120"/>
    </location>
</feature>
<protein>
    <submittedName>
        <fullName evidence="3">DUF418 domain-containing protein</fullName>
    </submittedName>
</protein>